<dbReference type="Proteomes" id="UP001174936">
    <property type="component" value="Unassembled WGS sequence"/>
</dbReference>
<protein>
    <submittedName>
        <fullName evidence="3">Heterokaryon incompatibility protein-domain-containing protein</fullName>
    </submittedName>
</protein>
<keyword evidence="4" id="KW-1185">Reference proteome</keyword>
<comment type="caution">
    <text evidence="3">The sequence shown here is derived from an EMBL/GenBank/DDBJ whole genome shotgun (WGS) entry which is preliminary data.</text>
</comment>
<name>A0AA39YCD2_9PEZI</name>
<dbReference type="Pfam" id="PF26639">
    <property type="entry name" value="Het-6_barrel"/>
    <property type="match status" value="1"/>
</dbReference>
<dbReference type="PANTHER" id="PTHR24148:SF64">
    <property type="entry name" value="HETEROKARYON INCOMPATIBILITY DOMAIN-CONTAINING PROTEIN"/>
    <property type="match status" value="1"/>
</dbReference>
<dbReference type="PANTHER" id="PTHR24148">
    <property type="entry name" value="ANKYRIN REPEAT DOMAIN-CONTAINING PROTEIN 39 HOMOLOG-RELATED"/>
    <property type="match status" value="1"/>
</dbReference>
<accession>A0AA39YCD2</accession>
<proteinExistence type="predicted"/>
<organism evidence="3 4">
    <name type="scientific">Cercophora newfieldiana</name>
    <dbReference type="NCBI Taxonomy" id="92897"/>
    <lineage>
        <taxon>Eukaryota</taxon>
        <taxon>Fungi</taxon>
        <taxon>Dikarya</taxon>
        <taxon>Ascomycota</taxon>
        <taxon>Pezizomycotina</taxon>
        <taxon>Sordariomycetes</taxon>
        <taxon>Sordariomycetidae</taxon>
        <taxon>Sordariales</taxon>
        <taxon>Lasiosphaeriaceae</taxon>
        <taxon>Cercophora</taxon>
    </lineage>
</organism>
<sequence>MRRLRHWIRDHRGGGTRVAEGVAESARLPSPVVSAPTPVPSPPTATASDAGPSDLRRHETQFRYKPLPLSSDLRILHLKRRPEDARVPFDSLALEGSLVEASIDATPEYYALSYTWGDPAPCESINIDGQRLGITANCASALRRMLRGKVDRLIWVDSICINQANTPEALEERSGQVAMMDQIYRNALRVEVYLGPGDAASDVACEALKSLAQYYLGAKVPGPMQGHFRKKYEKLADEVLATSLEYPYGKLHGVFRLPWFRRTWVVQEVVLGRNVMFYCGTKMMHLKTVVIGADFTRLPYSKLDVTSNHWKSYMDYQDYMQEFVRRKEEGEPLSNFGLGLSAVIRPPALFLEATRPEDKIYGLYGICKRLGMELPVPDYSKPLATVYTETAQALLREDTGLELLSWVCESAGWEQGIPSWVPNFSGTMRAWSPSNPPHMVICGRYESNVSGLTKREFEYKLDGQALSVKGRRLDAITAVGRPWETDASTNLLGGSQMQTGQYISSLLSCVGSWLDVVKDPQDSRAAAVSVLGRVLVQDVSQPLTPEELNSFVQHLAVLVDKSGFSGHLASMVLAAPQDTMVGSMVVGEFLVSQGMLATLGRMVALPWKTVFRTTNGYLGVGTHTARSGDILAVFRGCSTVAILRPWGDWFRYIGPAYVDQIMDGSFWGRGTDSDDEWFTMV</sequence>
<reference evidence="3" key="1">
    <citation type="submission" date="2023-06" db="EMBL/GenBank/DDBJ databases">
        <title>Genome-scale phylogeny and comparative genomics of the fungal order Sordariales.</title>
        <authorList>
            <consortium name="Lawrence Berkeley National Laboratory"/>
            <person name="Hensen N."/>
            <person name="Bonometti L."/>
            <person name="Westerberg I."/>
            <person name="Brannstrom I.O."/>
            <person name="Guillou S."/>
            <person name="Cros-Aarteil S."/>
            <person name="Calhoun S."/>
            <person name="Haridas S."/>
            <person name="Kuo A."/>
            <person name="Mondo S."/>
            <person name="Pangilinan J."/>
            <person name="Riley R."/>
            <person name="Labutti K."/>
            <person name="Andreopoulos B."/>
            <person name="Lipzen A."/>
            <person name="Chen C."/>
            <person name="Yanf M."/>
            <person name="Daum C."/>
            <person name="Ng V."/>
            <person name="Clum A."/>
            <person name="Steindorff A."/>
            <person name="Ohm R."/>
            <person name="Martin F."/>
            <person name="Silar P."/>
            <person name="Natvig D."/>
            <person name="Lalanne C."/>
            <person name="Gautier V."/>
            <person name="Ament-Velasquez S.L."/>
            <person name="Kruys A."/>
            <person name="Hutchinson M.I."/>
            <person name="Powell A.J."/>
            <person name="Barry K."/>
            <person name="Miller A.N."/>
            <person name="Grigoriev I.V."/>
            <person name="Debuchy R."/>
            <person name="Gladieux P."/>
            <person name="Thoren M.H."/>
            <person name="Johannesson H."/>
        </authorList>
    </citation>
    <scope>NUCLEOTIDE SEQUENCE</scope>
    <source>
        <strain evidence="3">SMH2532-1</strain>
    </source>
</reference>
<feature type="domain" description="Heterokaryon incompatibility" evidence="2">
    <location>
        <begin position="109"/>
        <end position="268"/>
    </location>
</feature>
<dbReference type="InterPro" id="IPR052895">
    <property type="entry name" value="HetReg/Transcr_Mod"/>
</dbReference>
<evidence type="ECO:0000256" key="1">
    <source>
        <dbReference type="SAM" id="MobiDB-lite"/>
    </source>
</evidence>
<feature type="region of interest" description="Disordered" evidence="1">
    <location>
        <begin position="23"/>
        <end position="55"/>
    </location>
</feature>
<dbReference type="AlphaFoldDB" id="A0AA39YCD2"/>
<evidence type="ECO:0000313" key="4">
    <source>
        <dbReference type="Proteomes" id="UP001174936"/>
    </source>
</evidence>
<dbReference type="Pfam" id="PF06985">
    <property type="entry name" value="HET"/>
    <property type="match status" value="1"/>
</dbReference>
<dbReference type="InterPro" id="IPR010730">
    <property type="entry name" value="HET"/>
</dbReference>
<evidence type="ECO:0000259" key="2">
    <source>
        <dbReference type="Pfam" id="PF06985"/>
    </source>
</evidence>
<evidence type="ECO:0000313" key="3">
    <source>
        <dbReference type="EMBL" id="KAK0649953.1"/>
    </source>
</evidence>
<gene>
    <name evidence="3" type="ORF">B0T16DRAFT_389910</name>
</gene>
<dbReference type="EMBL" id="JAULSV010000003">
    <property type="protein sequence ID" value="KAK0649953.1"/>
    <property type="molecule type" value="Genomic_DNA"/>
</dbReference>